<dbReference type="Gene3D" id="3.30.70.3370">
    <property type="match status" value="1"/>
</dbReference>
<feature type="region of interest" description="Disordered" evidence="3">
    <location>
        <begin position="102"/>
        <end position="132"/>
    </location>
</feature>
<dbReference type="SUPFAM" id="SSF54189">
    <property type="entry name" value="Ribosomal proteins S24e, L23 and L15e"/>
    <property type="match status" value="1"/>
</dbReference>
<proteinExistence type="inferred from homology"/>
<dbReference type="HAMAP" id="MF_00545">
    <property type="entry name" value="Ribosomal_eS24"/>
    <property type="match status" value="1"/>
</dbReference>
<dbReference type="GO" id="GO:0006412">
    <property type="term" value="P:translation"/>
    <property type="evidence" value="ECO:0007669"/>
    <property type="project" value="InterPro"/>
</dbReference>
<dbReference type="GO" id="GO:1990904">
    <property type="term" value="C:ribonucleoprotein complex"/>
    <property type="evidence" value="ECO:0007669"/>
    <property type="project" value="UniProtKB-KW"/>
</dbReference>
<dbReference type="GO" id="GO:0003735">
    <property type="term" value="F:structural constituent of ribosome"/>
    <property type="evidence" value="ECO:0007669"/>
    <property type="project" value="InterPro"/>
</dbReference>
<keyword evidence="1" id="KW-0689">Ribosomal protein</keyword>
<dbReference type="AlphaFoldDB" id="A0A7S3I8K8"/>
<name>A0A7S3I8K8_9CILI</name>
<protein>
    <recommendedName>
        <fullName evidence="5">40S ribosomal protein S24</fullName>
    </recommendedName>
</protein>
<dbReference type="GO" id="GO:0005840">
    <property type="term" value="C:ribosome"/>
    <property type="evidence" value="ECO:0007669"/>
    <property type="project" value="UniProtKB-KW"/>
</dbReference>
<gene>
    <name evidence="4" type="ORF">FSAL1345_LOCUS102</name>
</gene>
<feature type="compositionally biased region" description="Low complexity" evidence="3">
    <location>
        <begin position="122"/>
        <end position="132"/>
    </location>
</feature>
<reference evidence="4" key="1">
    <citation type="submission" date="2021-01" db="EMBL/GenBank/DDBJ databases">
        <authorList>
            <person name="Corre E."/>
            <person name="Pelletier E."/>
            <person name="Niang G."/>
            <person name="Scheremetjew M."/>
            <person name="Finn R."/>
            <person name="Kale V."/>
            <person name="Holt S."/>
            <person name="Cochrane G."/>
            <person name="Meng A."/>
            <person name="Brown T."/>
            <person name="Cohen L."/>
        </authorList>
    </citation>
    <scope>NUCLEOTIDE SEQUENCE</scope>
</reference>
<evidence type="ECO:0000256" key="3">
    <source>
        <dbReference type="SAM" id="MobiDB-lite"/>
    </source>
</evidence>
<evidence type="ECO:0000256" key="2">
    <source>
        <dbReference type="ARBA" id="ARBA00023274"/>
    </source>
</evidence>
<feature type="compositionally biased region" description="Basic residues" evidence="3">
    <location>
        <begin position="108"/>
        <end position="121"/>
    </location>
</feature>
<accession>A0A7S3I8K8</accession>
<dbReference type="InterPro" id="IPR012678">
    <property type="entry name" value="Ribosomal_uL23/eL15/eS24_sf"/>
</dbReference>
<dbReference type="InterPro" id="IPR053709">
    <property type="entry name" value="eRP_eS24_sf"/>
</dbReference>
<evidence type="ECO:0000256" key="1">
    <source>
        <dbReference type="ARBA" id="ARBA00022980"/>
    </source>
</evidence>
<dbReference type="PANTHER" id="PTHR10496">
    <property type="entry name" value="40S RIBOSOMAL PROTEIN S24"/>
    <property type="match status" value="1"/>
</dbReference>
<dbReference type="Pfam" id="PF01282">
    <property type="entry name" value="Ribosomal_S24e"/>
    <property type="match status" value="1"/>
</dbReference>
<organism evidence="4">
    <name type="scientific">Fabrea salina</name>
    <dbReference type="NCBI Taxonomy" id="342563"/>
    <lineage>
        <taxon>Eukaryota</taxon>
        <taxon>Sar</taxon>
        <taxon>Alveolata</taxon>
        <taxon>Ciliophora</taxon>
        <taxon>Postciliodesmatophora</taxon>
        <taxon>Heterotrichea</taxon>
        <taxon>Heterotrichida</taxon>
        <taxon>Fabreidae</taxon>
        <taxon>Fabrea</taxon>
    </lineage>
</organism>
<keyword evidence="2" id="KW-0687">Ribonucleoprotein</keyword>
<dbReference type="InterPro" id="IPR001976">
    <property type="entry name" value="Ribosomal_eS24"/>
</dbReference>
<dbReference type="EMBL" id="HBIF01000115">
    <property type="protein sequence ID" value="CAE0316833.1"/>
    <property type="molecule type" value="Transcribed_RNA"/>
</dbReference>
<evidence type="ECO:0008006" key="5">
    <source>
        <dbReference type="Google" id="ProtNLM"/>
    </source>
</evidence>
<sequence length="132" mass="14887">MDGGYTIRTRKIITNKLLHRLQMVVDVIHPGLGTVPKEKIKERIAKTYKRKPENVVLFGFTTKIGGGSTTGFCLIYDNLDFLKKFEPRFRLVRKGLESAKTGSIKQRKELKNKKKKARGTAKAKVGAAGKKR</sequence>
<evidence type="ECO:0000313" key="4">
    <source>
        <dbReference type="EMBL" id="CAE0316833.1"/>
    </source>
</evidence>